<dbReference type="SUPFAM" id="SSF56935">
    <property type="entry name" value="Porins"/>
    <property type="match status" value="1"/>
</dbReference>
<keyword evidence="6" id="KW-0732">Signal</keyword>
<dbReference type="Gene3D" id="2.170.130.10">
    <property type="entry name" value="TonB-dependent receptor, plug domain"/>
    <property type="match status" value="1"/>
</dbReference>
<evidence type="ECO:0000259" key="15">
    <source>
        <dbReference type="Pfam" id="PF00593"/>
    </source>
</evidence>
<dbReference type="Proteomes" id="UP000054624">
    <property type="component" value="Unassembled WGS sequence"/>
</dbReference>
<evidence type="ECO:0000313" key="18">
    <source>
        <dbReference type="Proteomes" id="UP000054624"/>
    </source>
</evidence>
<evidence type="ECO:0000256" key="4">
    <source>
        <dbReference type="ARBA" id="ARBA00022452"/>
    </source>
</evidence>
<dbReference type="Pfam" id="PF00593">
    <property type="entry name" value="TonB_dep_Rec_b-barrel"/>
    <property type="match status" value="1"/>
</dbReference>
<feature type="domain" description="TonB-dependent receptor-like beta-barrel" evidence="15">
    <location>
        <begin position="286"/>
        <end position="729"/>
    </location>
</feature>
<evidence type="ECO:0000256" key="2">
    <source>
        <dbReference type="ARBA" id="ARBA00009810"/>
    </source>
</evidence>
<evidence type="ECO:0000256" key="7">
    <source>
        <dbReference type="ARBA" id="ARBA00023065"/>
    </source>
</evidence>
<dbReference type="Gene3D" id="2.40.170.20">
    <property type="entry name" value="TonB-dependent receptor, beta-barrel domain"/>
    <property type="match status" value="1"/>
</dbReference>
<evidence type="ECO:0000256" key="13">
    <source>
        <dbReference type="RuleBase" id="RU003357"/>
    </source>
</evidence>
<dbReference type="EMBL" id="FCOI02000005">
    <property type="protein sequence ID" value="SAK54106.1"/>
    <property type="molecule type" value="Genomic_DNA"/>
</dbReference>
<dbReference type="InterPro" id="IPR037066">
    <property type="entry name" value="Plug_dom_sf"/>
</dbReference>
<organism evidence="17 18">
    <name type="scientific">Caballeronia temeraria</name>
    <dbReference type="NCBI Taxonomy" id="1777137"/>
    <lineage>
        <taxon>Bacteria</taxon>
        <taxon>Pseudomonadati</taxon>
        <taxon>Pseudomonadota</taxon>
        <taxon>Betaproteobacteria</taxon>
        <taxon>Burkholderiales</taxon>
        <taxon>Burkholderiaceae</taxon>
        <taxon>Caballeronia</taxon>
    </lineage>
</organism>
<dbReference type="PANTHER" id="PTHR32552:SF83">
    <property type="entry name" value="BLR3904 PROTEIN"/>
    <property type="match status" value="1"/>
</dbReference>
<evidence type="ECO:0000256" key="5">
    <source>
        <dbReference type="ARBA" id="ARBA00022692"/>
    </source>
</evidence>
<evidence type="ECO:0000256" key="10">
    <source>
        <dbReference type="ARBA" id="ARBA00023170"/>
    </source>
</evidence>
<keyword evidence="18" id="KW-1185">Reference proteome</keyword>
<keyword evidence="4 12" id="KW-1134">Transmembrane beta strand</keyword>
<evidence type="ECO:0000256" key="11">
    <source>
        <dbReference type="ARBA" id="ARBA00023237"/>
    </source>
</evidence>
<sequence length="763" mass="83557">MKTRFAADLNFTNKYREHDMLRKTPLAAALVTIAVAPMAAPLYAQTAQQSAQQSAPQSAQPASQDAPSTSPETAALPAVKVTGQADAPDFQPDMSSVGAKVPTALRDIPQAVVVVPKAVLQSQAVSSFSDALRNVPGVTLGAAEGGQIGNNINLRGFSARTDIYLDGFRDRGQYYRDTFNLDSIDVLYGPSSLYFGRGSTGGVINQVSKQPTLKPRADVSLQAGTHDRFRTTVDIDQPMTDTSAFRINAFGQSLGSTRDEMHNKDYGVAPEVKFGIGTPTQVTLSALIQHNRDQPDYGIPPLNGHPAPVDTKTFYGFTDDRTIQDVQTVNARIEHRFDDMFTLRNQTQFSHYSTEARATNAAAVLTGPLGTSPALSNGNYTTLPLSSLFVRLQGKDRNINDHSVYNSTDLQGKFATGFLKHDMLAGVDLSHETYSNQSFTATTPGLPSNTLAIVPLVNPPYVPRPSNYREVATNLAESSANGIGLYLNDTISIGEHWKWIGGVRWDRYEASINNSINAPGYATQTNFFTSVRTGVVWQPADWQSYYVSYGTSFDPSLEALTLTNGQQNLPPEHNKSYEIGSKWDLLNGGLSITQSLFNIEKTNARTLASDGSYSLDGNVRVRGYQLGIAGHITKQWQMFGGYTYMDGTILQAFDGTQGNVPANTPKHMLTLWTTYDFTPVWQIGGGPSYVSSRYAANNNLVEVGGYVRWDVMAAYHQKRYDIQFNVQNLFDKKYYDALIPSDGGRAVPGLGRTFIATLNYRFR</sequence>
<dbReference type="FunFam" id="2.170.130.10:FF:000001">
    <property type="entry name" value="Catecholate siderophore TonB-dependent receptor"/>
    <property type="match status" value="1"/>
</dbReference>
<evidence type="ECO:0000256" key="1">
    <source>
        <dbReference type="ARBA" id="ARBA00004571"/>
    </source>
</evidence>
<dbReference type="InterPro" id="IPR012910">
    <property type="entry name" value="Plug_dom"/>
</dbReference>
<dbReference type="InterPro" id="IPR039426">
    <property type="entry name" value="TonB-dep_rcpt-like"/>
</dbReference>
<evidence type="ECO:0000259" key="16">
    <source>
        <dbReference type="Pfam" id="PF07715"/>
    </source>
</evidence>
<dbReference type="GO" id="GO:0015891">
    <property type="term" value="P:siderophore transport"/>
    <property type="evidence" value="ECO:0007669"/>
    <property type="project" value="InterPro"/>
</dbReference>
<comment type="subcellular location">
    <subcellularLocation>
        <location evidence="1 12">Cell outer membrane</location>
        <topology evidence="1 12">Multi-pass membrane protein</topology>
    </subcellularLocation>
</comment>
<dbReference type="InterPro" id="IPR036942">
    <property type="entry name" value="Beta-barrel_TonB_sf"/>
</dbReference>
<feature type="domain" description="TonB-dependent receptor plug" evidence="16">
    <location>
        <begin position="105"/>
        <end position="203"/>
    </location>
</feature>
<keyword evidence="7" id="KW-0406">Ion transport</keyword>
<comment type="similarity">
    <text evidence="2 12 13">Belongs to the TonB-dependent receptor family.</text>
</comment>
<dbReference type="GO" id="GO:0015344">
    <property type="term" value="F:siderophore uptake transmembrane transporter activity"/>
    <property type="evidence" value="ECO:0007669"/>
    <property type="project" value="TreeGrafter"/>
</dbReference>
<dbReference type="GO" id="GO:0009279">
    <property type="term" value="C:cell outer membrane"/>
    <property type="evidence" value="ECO:0007669"/>
    <property type="project" value="UniProtKB-SubCell"/>
</dbReference>
<keyword evidence="11 12" id="KW-0998">Cell outer membrane</keyword>
<evidence type="ECO:0000256" key="14">
    <source>
        <dbReference type="SAM" id="MobiDB-lite"/>
    </source>
</evidence>
<dbReference type="InterPro" id="IPR000531">
    <property type="entry name" value="Beta-barrel_TonB"/>
</dbReference>
<dbReference type="PROSITE" id="PS52016">
    <property type="entry name" value="TONB_DEPENDENT_REC_3"/>
    <property type="match status" value="1"/>
</dbReference>
<keyword evidence="8 13" id="KW-0798">TonB box</keyword>
<dbReference type="Pfam" id="PF07715">
    <property type="entry name" value="Plug"/>
    <property type="match status" value="1"/>
</dbReference>
<feature type="compositionally biased region" description="Low complexity" evidence="14">
    <location>
        <begin position="50"/>
        <end position="71"/>
    </location>
</feature>
<name>A0A158A936_9BURK</name>
<reference evidence="18" key="1">
    <citation type="submission" date="2016-01" db="EMBL/GenBank/DDBJ databases">
        <authorList>
            <person name="Peeters Charlotte."/>
        </authorList>
    </citation>
    <scope>NUCLEOTIDE SEQUENCE [LARGE SCALE GENOMIC DNA]</scope>
</reference>
<keyword evidence="5 12" id="KW-0812">Transmembrane</keyword>
<protein>
    <submittedName>
        <fullName evidence="17">TonB-dependent siderophore receptor</fullName>
    </submittedName>
</protein>
<dbReference type="AlphaFoldDB" id="A0A158A936"/>
<gene>
    <name evidence="17" type="ORF">AWB76_01916</name>
</gene>
<evidence type="ECO:0000256" key="9">
    <source>
        <dbReference type="ARBA" id="ARBA00023136"/>
    </source>
</evidence>
<dbReference type="InterPro" id="IPR010105">
    <property type="entry name" value="TonB_sidphr_rcpt"/>
</dbReference>
<evidence type="ECO:0000256" key="8">
    <source>
        <dbReference type="ARBA" id="ARBA00023077"/>
    </source>
</evidence>
<dbReference type="GO" id="GO:0038023">
    <property type="term" value="F:signaling receptor activity"/>
    <property type="evidence" value="ECO:0007669"/>
    <property type="project" value="InterPro"/>
</dbReference>
<evidence type="ECO:0000313" key="17">
    <source>
        <dbReference type="EMBL" id="SAK54106.1"/>
    </source>
</evidence>
<keyword evidence="3 12" id="KW-0813">Transport</keyword>
<evidence type="ECO:0000256" key="3">
    <source>
        <dbReference type="ARBA" id="ARBA00022448"/>
    </source>
</evidence>
<evidence type="ECO:0000256" key="12">
    <source>
        <dbReference type="PROSITE-ProRule" id="PRU01360"/>
    </source>
</evidence>
<keyword evidence="10 17" id="KW-0675">Receptor</keyword>
<feature type="region of interest" description="Disordered" evidence="14">
    <location>
        <begin position="50"/>
        <end position="72"/>
    </location>
</feature>
<proteinExistence type="inferred from homology"/>
<dbReference type="PANTHER" id="PTHR32552">
    <property type="entry name" value="FERRICHROME IRON RECEPTOR-RELATED"/>
    <property type="match status" value="1"/>
</dbReference>
<evidence type="ECO:0000256" key="6">
    <source>
        <dbReference type="ARBA" id="ARBA00022729"/>
    </source>
</evidence>
<dbReference type="CDD" id="cd01347">
    <property type="entry name" value="ligand_gated_channel"/>
    <property type="match status" value="1"/>
</dbReference>
<keyword evidence="9 12" id="KW-0472">Membrane</keyword>
<dbReference type="STRING" id="1777137.AWB76_01916"/>
<accession>A0A158A936</accession>
<dbReference type="NCBIfam" id="TIGR01783">
    <property type="entry name" value="TonB-siderophor"/>
    <property type="match status" value="1"/>
</dbReference>